<feature type="compositionally biased region" description="Polar residues" evidence="1">
    <location>
        <begin position="89"/>
        <end position="99"/>
    </location>
</feature>
<reference evidence="2 3" key="1">
    <citation type="journal article" date="2015" name="Sci. Rep.">
        <title>Chromosome-level genome map provides insights into diverse defense mechanisms in the medicinal fungus Ganoderma sinense.</title>
        <authorList>
            <person name="Zhu Y."/>
            <person name="Xu J."/>
            <person name="Sun C."/>
            <person name="Zhou S."/>
            <person name="Xu H."/>
            <person name="Nelson D.R."/>
            <person name="Qian J."/>
            <person name="Song J."/>
            <person name="Luo H."/>
            <person name="Xiang L."/>
            <person name="Li Y."/>
            <person name="Xu Z."/>
            <person name="Ji A."/>
            <person name="Wang L."/>
            <person name="Lu S."/>
            <person name="Hayward A."/>
            <person name="Sun W."/>
            <person name="Li X."/>
            <person name="Schwartz D.C."/>
            <person name="Wang Y."/>
            <person name="Chen S."/>
        </authorList>
    </citation>
    <scope>NUCLEOTIDE SEQUENCE [LARGE SCALE GENOMIC DNA]</scope>
    <source>
        <strain evidence="2 3">ZZ0214-1</strain>
    </source>
</reference>
<proteinExistence type="predicted"/>
<keyword evidence="3" id="KW-1185">Reference proteome</keyword>
<dbReference type="EMBL" id="AYKW01000007">
    <property type="protein sequence ID" value="PIL33596.1"/>
    <property type="molecule type" value="Genomic_DNA"/>
</dbReference>
<accession>A0A2G8SIK6</accession>
<comment type="caution">
    <text evidence="2">The sequence shown here is derived from an EMBL/GenBank/DDBJ whole genome shotgun (WGS) entry which is preliminary data.</text>
</comment>
<feature type="compositionally biased region" description="Basic and acidic residues" evidence="1">
    <location>
        <begin position="131"/>
        <end position="147"/>
    </location>
</feature>
<evidence type="ECO:0000313" key="2">
    <source>
        <dbReference type="EMBL" id="PIL33596.1"/>
    </source>
</evidence>
<name>A0A2G8SIK6_9APHY</name>
<sequence>MTNPQKQGRPLSAGEFSHNVTSSLAGPPPRYSSALAPTSPPPPMASLFSRAFKRKRRDTELDRARERLARELRAMESLLAHWHDRETSSEASKTGTSGLSRAGALQVTQAEIDPLTVLSSGMVDAGSGEEALPRYEDLEPRHGQDAN</sequence>
<evidence type="ECO:0000256" key="1">
    <source>
        <dbReference type="SAM" id="MobiDB-lite"/>
    </source>
</evidence>
<dbReference type="Proteomes" id="UP000230002">
    <property type="component" value="Unassembled WGS sequence"/>
</dbReference>
<evidence type="ECO:0000313" key="3">
    <source>
        <dbReference type="Proteomes" id="UP000230002"/>
    </source>
</evidence>
<protein>
    <submittedName>
        <fullName evidence="2">Uncharacterized protein</fullName>
    </submittedName>
</protein>
<gene>
    <name evidence="2" type="ORF">GSI_04219</name>
</gene>
<dbReference type="AlphaFoldDB" id="A0A2G8SIK6"/>
<feature type="region of interest" description="Disordered" evidence="1">
    <location>
        <begin position="1"/>
        <end position="60"/>
    </location>
</feature>
<feature type="region of interest" description="Disordered" evidence="1">
    <location>
        <begin position="81"/>
        <end position="147"/>
    </location>
</feature>
<organism evidence="2 3">
    <name type="scientific">Ganoderma sinense ZZ0214-1</name>
    <dbReference type="NCBI Taxonomy" id="1077348"/>
    <lineage>
        <taxon>Eukaryota</taxon>
        <taxon>Fungi</taxon>
        <taxon>Dikarya</taxon>
        <taxon>Basidiomycota</taxon>
        <taxon>Agaricomycotina</taxon>
        <taxon>Agaricomycetes</taxon>
        <taxon>Polyporales</taxon>
        <taxon>Polyporaceae</taxon>
        <taxon>Ganoderma</taxon>
    </lineage>
</organism>